<sequence length="237" mass="26649">MRSVAFLLFFIVGLFTIYVVTPLYYIFSLFSKRLASYFRCVAPTVWAKSIFMMVGAPVTVEGRENLPAHNRICFVANHESYADIPLVFIATRRSPGFIARKGLEKVPVVGLWMYILKCVLIDRKSLRQGKLAIEKGAEQIKKGTPMVIFPEGTRSKSYKMRPFKGGSFKLAFLSDATIVPLSIVGSFKLYEEYGAVRSHPVKVVIHKPIEIKSLSQEERITLPEKVQEIIASALPDA</sequence>
<keyword evidence="6" id="KW-0812">Transmembrane</keyword>
<evidence type="ECO:0000256" key="6">
    <source>
        <dbReference type="SAM" id="Phobius"/>
    </source>
</evidence>
<feature type="transmembrane region" description="Helical" evidence="6">
    <location>
        <begin position="6"/>
        <end position="27"/>
    </location>
</feature>
<keyword evidence="9" id="KW-1185">Reference proteome</keyword>
<accession>A0ABU9UC95</accession>
<organism evidence="8 9">
    <name type="scientific">Rarispira pelagica</name>
    <dbReference type="NCBI Taxonomy" id="3141764"/>
    <lineage>
        <taxon>Bacteria</taxon>
        <taxon>Pseudomonadati</taxon>
        <taxon>Spirochaetota</taxon>
        <taxon>Spirochaetia</taxon>
        <taxon>Winmispirales</taxon>
        <taxon>Winmispiraceae</taxon>
        <taxon>Rarispira</taxon>
    </lineage>
</organism>
<dbReference type="GO" id="GO:0016746">
    <property type="term" value="F:acyltransferase activity"/>
    <property type="evidence" value="ECO:0007669"/>
    <property type="project" value="UniProtKB-KW"/>
</dbReference>
<dbReference type="Proteomes" id="UP001466331">
    <property type="component" value="Unassembled WGS sequence"/>
</dbReference>
<proteinExistence type="predicted"/>
<evidence type="ECO:0000313" key="9">
    <source>
        <dbReference type="Proteomes" id="UP001466331"/>
    </source>
</evidence>
<keyword evidence="4" id="KW-0443">Lipid metabolism</keyword>
<evidence type="ECO:0000313" key="8">
    <source>
        <dbReference type="EMBL" id="MEM5948119.1"/>
    </source>
</evidence>
<evidence type="ECO:0000256" key="3">
    <source>
        <dbReference type="ARBA" id="ARBA00022679"/>
    </source>
</evidence>
<comment type="caution">
    <text evidence="8">The sequence shown here is derived from an EMBL/GenBank/DDBJ whole genome shotgun (WGS) entry which is preliminary data.</text>
</comment>
<dbReference type="SUPFAM" id="SSF69593">
    <property type="entry name" value="Glycerol-3-phosphate (1)-acyltransferase"/>
    <property type="match status" value="1"/>
</dbReference>
<gene>
    <name evidence="8" type="ORF">WKV44_06155</name>
</gene>
<keyword evidence="6" id="KW-1133">Transmembrane helix</keyword>
<keyword evidence="6" id="KW-0472">Membrane</keyword>
<evidence type="ECO:0000256" key="4">
    <source>
        <dbReference type="ARBA" id="ARBA00023098"/>
    </source>
</evidence>
<evidence type="ECO:0000256" key="1">
    <source>
        <dbReference type="ARBA" id="ARBA00005189"/>
    </source>
</evidence>
<keyword evidence="3" id="KW-0808">Transferase</keyword>
<evidence type="ECO:0000256" key="5">
    <source>
        <dbReference type="ARBA" id="ARBA00023315"/>
    </source>
</evidence>
<dbReference type="SMART" id="SM00563">
    <property type="entry name" value="PlsC"/>
    <property type="match status" value="1"/>
</dbReference>
<dbReference type="EMBL" id="JBCHKQ010000002">
    <property type="protein sequence ID" value="MEM5948119.1"/>
    <property type="molecule type" value="Genomic_DNA"/>
</dbReference>
<protein>
    <submittedName>
        <fullName evidence="8">Lysophospholipid acyltransferase family protein</fullName>
    </submittedName>
</protein>
<comment type="pathway">
    <text evidence="1">Lipid metabolism.</text>
</comment>
<feature type="domain" description="Phospholipid/glycerol acyltransferase" evidence="7">
    <location>
        <begin position="72"/>
        <end position="186"/>
    </location>
</feature>
<dbReference type="PANTHER" id="PTHR10434">
    <property type="entry name" value="1-ACYL-SN-GLYCEROL-3-PHOSPHATE ACYLTRANSFERASE"/>
    <property type="match status" value="1"/>
</dbReference>
<keyword evidence="5 8" id="KW-0012">Acyltransferase</keyword>
<reference evidence="8 9" key="1">
    <citation type="submission" date="2024-03" db="EMBL/GenBank/DDBJ databases">
        <title>Ignisphaera cupida sp. nov., a hyperthermophilic hydrolytic archaeon from a hot spring of Kamchatka, and proposal of Ignisphaeraceae fam. nov.</title>
        <authorList>
            <person name="Podosokorskaya O.A."/>
            <person name="Elcheninov A.G."/>
            <person name="Maltseva A.I."/>
            <person name="Zayulina K.S."/>
            <person name="Novikov A."/>
            <person name="Merkel A.Y."/>
        </authorList>
    </citation>
    <scope>NUCLEOTIDE SEQUENCE [LARGE SCALE GENOMIC DNA]</scope>
    <source>
        <strain evidence="8 9">38H-sp</strain>
    </source>
</reference>
<name>A0ABU9UC95_9SPIR</name>
<dbReference type="RefSeq" id="WP_420069565.1">
    <property type="nucleotide sequence ID" value="NZ_JBCHKQ010000002.1"/>
</dbReference>
<dbReference type="Pfam" id="PF01553">
    <property type="entry name" value="Acyltransferase"/>
    <property type="match status" value="1"/>
</dbReference>
<dbReference type="PANTHER" id="PTHR10434:SF64">
    <property type="entry name" value="1-ACYL-SN-GLYCEROL-3-PHOSPHATE ACYLTRANSFERASE-RELATED"/>
    <property type="match status" value="1"/>
</dbReference>
<evidence type="ECO:0000256" key="2">
    <source>
        <dbReference type="ARBA" id="ARBA00022516"/>
    </source>
</evidence>
<keyword evidence="2" id="KW-0444">Lipid biosynthesis</keyword>
<dbReference type="CDD" id="cd07989">
    <property type="entry name" value="LPLAT_AGPAT-like"/>
    <property type="match status" value="1"/>
</dbReference>
<dbReference type="InterPro" id="IPR002123">
    <property type="entry name" value="Plipid/glycerol_acylTrfase"/>
</dbReference>
<evidence type="ECO:0000259" key="7">
    <source>
        <dbReference type="SMART" id="SM00563"/>
    </source>
</evidence>